<dbReference type="Pfam" id="PF25024">
    <property type="entry name" value="EGF_TEN"/>
    <property type="match status" value="1"/>
</dbReference>
<dbReference type="AlphaFoldDB" id="A0A7I8VFS1"/>
<feature type="disulfide bond" evidence="4">
    <location>
        <begin position="245"/>
        <end position="254"/>
    </location>
</feature>
<dbReference type="SMART" id="SM00181">
    <property type="entry name" value="EGF"/>
    <property type="match status" value="6"/>
</dbReference>
<evidence type="ECO:0000313" key="7">
    <source>
        <dbReference type="Proteomes" id="UP000549394"/>
    </source>
</evidence>
<reference evidence="6 7" key="1">
    <citation type="submission" date="2020-08" db="EMBL/GenBank/DDBJ databases">
        <authorList>
            <person name="Hejnol A."/>
        </authorList>
    </citation>
    <scope>NUCLEOTIDE SEQUENCE [LARGE SCALE GENOMIC DNA]</scope>
</reference>
<evidence type="ECO:0000256" key="3">
    <source>
        <dbReference type="ARBA" id="ARBA00023157"/>
    </source>
</evidence>
<gene>
    <name evidence="6" type="ORF">DGYR_LOCUS3910</name>
</gene>
<comment type="caution">
    <text evidence="4">Lacks conserved residue(s) required for the propagation of feature annotation.</text>
</comment>
<dbReference type="PROSITE" id="PS01186">
    <property type="entry name" value="EGF_2"/>
    <property type="match status" value="4"/>
</dbReference>
<dbReference type="PROSITE" id="PS00022">
    <property type="entry name" value="EGF_1"/>
    <property type="match status" value="3"/>
</dbReference>
<keyword evidence="2" id="KW-0677">Repeat</keyword>
<proteinExistence type="predicted"/>
<dbReference type="Gene3D" id="2.10.25.10">
    <property type="entry name" value="Laminin"/>
    <property type="match status" value="3"/>
</dbReference>
<keyword evidence="1 4" id="KW-0245">EGF-like domain</keyword>
<dbReference type="Proteomes" id="UP000549394">
    <property type="component" value="Unassembled WGS sequence"/>
</dbReference>
<evidence type="ECO:0000256" key="4">
    <source>
        <dbReference type="PROSITE-ProRule" id="PRU00076"/>
    </source>
</evidence>
<accession>A0A7I8VFS1</accession>
<dbReference type="InterPro" id="IPR051216">
    <property type="entry name" value="Teneurin"/>
</dbReference>
<keyword evidence="7" id="KW-1185">Reference proteome</keyword>
<evidence type="ECO:0000259" key="5">
    <source>
        <dbReference type="PROSITE" id="PS50026"/>
    </source>
</evidence>
<sequence>MDSSYTTTSHQPIYNLQNFSQTKIDMASKLCQANEVDDDDKIKCIYDVILTNDPTIAKQGVLTSKQCKNQCYNRGVCQEKGCICIDGWSGEYCEIGVCGECINGNCSGGFCSCFKGFEGSTCEIEAFCKNNCSSRGVCVKTGICECEEGWTSNNCSEKAICSRGCSQNGVCIDHNKCKCNMGYTGDICSLFSCENLNYCSNHGSCIGFDICFCKEGWQEESCSIPICKNQCSLNGECINPDQCICIDGFEGELCDSMINCPHLDNCSDHGICKTKRVYL</sequence>
<dbReference type="OrthoDB" id="10045365at2759"/>
<feature type="disulfide bond" evidence="4">
    <location>
        <begin position="227"/>
        <end position="237"/>
    </location>
</feature>
<evidence type="ECO:0000313" key="6">
    <source>
        <dbReference type="EMBL" id="CAD5115137.1"/>
    </source>
</evidence>
<dbReference type="PROSITE" id="PS50026">
    <property type="entry name" value="EGF_3"/>
    <property type="match status" value="3"/>
</dbReference>
<evidence type="ECO:0000256" key="2">
    <source>
        <dbReference type="ARBA" id="ARBA00022737"/>
    </source>
</evidence>
<evidence type="ECO:0000256" key="1">
    <source>
        <dbReference type="ARBA" id="ARBA00022536"/>
    </source>
</evidence>
<dbReference type="Gene3D" id="2.60.120.260">
    <property type="entry name" value="Galactose-binding domain-like"/>
    <property type="match status" value="1"/>
</dbReference>
<organism evidence="6 7">
    <name type="scientific">Dimorphilus gyrociliatus</name>
    <dbReference type="NCBI Taxonomy" id="2664684"/>
    <lineage>
        <taxon>Eukaryota</taxon>
        <taxon>Metazoa</taxon>
        <taxon>Spiralia</taxon>
        <taxon>Lophotrochozoa</taxon>
        <taxon>Annelida</taxon>
        <taxon>Polychaeta</taxon>
        <taxon>Polychaeta incertae sedis</taxon>
        <taxon>Dinophilidae</taxon>
        <taxon>Dimorphilus</taxon>
    </lineage>
</organism>
<dbReference type="PANTHER" id="PTHR11219">
    <property type="entry name" value="TENEURIN AND N-ACETYLGLUCOSAMINE-1-PHOSPHODIESTER ALPHA-N-ACETYLGLUCOSAMINIDASE"/>
    <property type="match status" value="1"/>
</dbReference>
<dbReference type="InterPro" id="IPR000742">
    <property type="entry name" value="EGF"/>
</dbReference>
<keyword evidence="3 4" id="KW-1015">Disulfide bond</keyword>
<name>A0A7I8VFS1_9ANNE</name>
<feature type="disulfide bond" evidence="4">
    <location>
        <begin position="161"/>
        <end position="171"/>
    </location>
</feature>
<dbReference type="PANTHER" id="PTHR11219:SF69">
    <property type="entry name" value="TENEURIN-A"/>
    <property type="match status" value="1"/>
</dbReference>
<feature type="disulfide bond" evidence="4">
    <location>
        <begin position="179"/>
        <end position="188"/>
    </location>
</feature>
<comment type="caution">
    <text evidence="6">The sequence shown here is derived from an EMBL/GenBank/DDBJ whole genome shotgun (WGS) entry which is preliminary data.</text>
</comment>
<feature type="disulfide bond" evidence="4">
    <location>
        <begin position="146"/>
        <end position="155"/>
    </location>
</feature>
<dbReference type="EMBL" id="CAJFCJ010000005">
    <property type="protein sequence ID" value="CAD5115137.1"/>
    <property type="molecule type" value="Genomic_DNA"/>
</dbReference>
<feature type="disulfide bond" evidence="4">
    <location>
        <begin position="128"/>
        <end position="138"/>
    </location>
</feature>
<feature type="domain" description="EGF-like" evidence="5">
    <location>
        <begin position="124"/>
        <end position="156"/>
    </location>
</feature>
<protein>
    <recommendedName>
        <fullName evidence="5">EGF-like domain-containing protein</fullName>
    </recommendedName>
</protein>
<feature type="domain" description="EGF-like" evidence="5">
    <location>
        <begin position="223"/>
        <end position="255"/>
    </location>
</feature>
<feature type="domain" description="EGF-like" evidence="5">
    <location>
        <begin position="157"/>
        <end position="189"/>
    </location>
</feature>